<accession>A0A7S2R9T6</accession>
<comment type="similarity">
    <text evidence="2">Belongs to the syntaxin family.</text>
</comment>
<evidence type="ECO:0000256" key="1">
    <source>
        <dbReference type="ARBA" id="ARBA00004409"/>
    </source>
</evidence>
<dbReference type="SUPFAM" id="SSF47661">
    <property type="entry name" value="t-snare proteins"/>
    <property type="match status" value="1"/>
</dbReference>
<keyword evidence="5" id="KW-0653">Protein transport</keyword>
<feature type="coiled-coil region" evidence="10">
    <location>
        <begin position="108"/>
        <end position="135"/>
    </location>
</feature>
<feature type="transmembrane region" description="Helical" evidence="12">
    <location>
        <begin position="294"/>
        <end position="311"/>
    </location>
</feature>
<proteinExistence type="inferred from homology"/>
<evidence type="ECO:0000256" key="2">
    <source>
        <dbReference type="ARBA" id="ARBA00009063"/>
    </source>
</evidence>
<evidence type="ECO:0000259" key="13">
    <source>
        <dbReference type="PROSITE" id="PS50192"/>
    </source>
</evidence>
<evidence type="ECO:0000256" key="11">
    <source>
        <dbReference type="SAM" id="MobiDB-lite"/>
    </source>
</evidence>
<dbReference type="GO" id="GO:0000139">
    <property type="term" value="C:Golgi membrane"/>
    <property type="evidence" value="ECO:0007669"/>
    <property type="project" value="UniProtKB-SubCell"/>
</dbReference>
<comment type="subcellular location">
    <subcellularLocation>
        <location evidence="1">Golgi apparatus membrane</location>
        <topology evidence="1">Single-pass type IV membrane protein</topology>
    </subcellularLocation>
</comment>
<keyword evidence="3" id="KW-0813">Transport</keyword>
<keyword evidence="8 10" id="KW-0175">Coiled coil</keyword>
<keyword evidence="4 12" id="KW-0812">Transmembrane</keyword>
<dbReference type="PROSITE" id="PS50192">
    <property type="entry name" value="T_SNARE"/>
    <property type="match status" value="1"/>
</dbReference>
<dbReference type="GO" id="GO:0031201">
    <property type="term" value="C:SNARE complex"/>
    <property type="evidence" value="ECO:0007669"/>
    <property type="project" value="TreeGrafter"/>
</dbReference>
<dbReference type="AlphaFoldDB" id="A0A7S2R9T6"/>
<dbReference type="GO" id="GO:0006886">
    <property type="term" value="P:intracellular protein transport"/>
    <property type="evidence" value="ECO:0007669"/>
    <property type="project" value="InterPro"/>
</dbReference>
<dbReference type="SMART" id="SM00397">
    <property type="entry name" value="t_SNARE"/>
    <property type="match status" value="1"/>
</dbReference>
<feature type="domain" description="T-SNARE coiled-coil homology" evidence="13">
    <location>
        <begin position="220"/>
        <end position="282"/>
    </location>
</feature>
<protein>
    <recommendedName>
        <fullName evidence="13">t-SNARE coiled-coil homology domain-containing protein</fullName>
    </recommendedName>
</protein>
<dbReference type="InterPro" id="IPR045242">
    <property type="entry name" value="Syntaxin"/>
</dbReference>
<dbReference type="CDD" id="cd15845">
    <property type="entry name" value="SNARE_syntaxin16"/>
    <property type="match status" value="1"/>
</dbReference>
<dbReference type="EMBL" id="HBHI01009615">
    <property type="protein sequence ID" value="CAD9663782.1"/>
    <property type="molecule type" value="Transcribed_RNA"/>
</dbReference>
<dbReference type="PANTHER" id="PTHR19957:SF83">
    <property type="entry name" value="SYNTAXIN-16"/>
    <property type="match status" value="1"/>
</dbReference>
<evidence type="ECO:0000256" key="10">
    <source>
        <dbReference type="SAM" id="Coils"/>
    </source>
</evidence>
<evidence type="ECO:0000256" key="7">
    <source>
        <dbReference type="ARBA" id="ARBA00023034"/>
    </source>
</evidence>
<reference evidence="14" key="1">
    <citation type="submission" date="2021-01" db="EMBL/GenBank/DDBJ databases">
        <authorList>
            <person name="Corre E."/>
            <person name="Pelletier E."/>
            <person name="Niang G."/>
            <person name="Scheremetjew M."/>
            <person name="Finn R."/>
            <person name="Kale V."/>
            <person name="Holt S."/>
            <person name="Cochrane G."/>
            <person name="Meng A."/>
            <person name="Brown T."/>
            <person name="Cohen L."/>
        </authorList>
    </citation>
    <scope>NUCLEOTIDE SEQUENCE</scope>
    <source>
        <strain evidence="14">CCMP1452</strain>
    </source>
</reference>
<evidence type="ECO:0000256" key="5">
    <source>
        <dbReference type="ARBA" id="ARBA00022927"/>
    </source>
</evidence>
<gene>
    <name evidence="14" type="ORF">EANT1437_LOCUS4957</name>
</gene>
<evidence type="ECO:0000256" key="9">
    <source>
        <dbReference type="ARBA" id="ARBA00023136"/>
    </source>
</evidence>
<dbReference type="GO" id="GO:0006906">
    <property type="term" value="P:vesicle fusion"/>
    <property type="evidence" value="ECO:0007669"/>
    <property type="project" value="TreeGrafter"/>
</dbReference>
<dbReference type="PANTHER" id="PTHR19957">
    <property type="entry name" value="SYNTAXIN"/>
    <property type="match status" value="1"/>
</dbReference>
<dbReference type="PROSITE" id="PS00914">
    <property type="entry name" value="SYNTAXIN"/>
    <property type="match status" value="1"/>
</dbReference>
<dbReference type="InterPro" id="IPR000727">
    <property type="entry name" value="T_SNARE_dom"/>
</dbReference>
<evidence type="ECO:0000256" key="4">
    <source>
        <dbReference type="ARBA" id="ARBA00022692"/>
    </source>
</evidence>
<evidence type="ECO:0000313" key="14">
    <source>
        <dbReference type="EMBL" id="CAD9663782.1"/>
    </source>
</evidence>
<keyword evidence="6 12" id="KW-1133">Transmembrane helix</keyword>
<feature type="region of interest" description="Disordered" evidence="11">
    <location>
        <begin position="17"/>
        <end position="40"/>
    </location>
</feature>
<dbReference type="GO" id="GO:0048278">
    <property type="term" value="P:vesicle docking"/>
    <property type="evidence" value="ECO:0007669"/>
    <property type="project" value="TreeGrafter"/>
</dbReference>
<evidence type="ECO:0000256" key="8">
    <source>
        <dbReference type="ARBA" id="ARBA00023054"/>
    </source>
</evidence>
<dbReference type="InterPro" id="IPR010989">
    <property type="entry name" value="SNARE"/>
</dbReference>
<evidence type="ECO:0000256" key="6">
    <source>
        <dbReference type="ARBA" id="ARBA00022989"/>
    </source>
</evidence>
<dbReference type="GO" id="GO:0005484">
    <property type="term" value="F:SNAP receptor activity"/>
    <property type="evidence" value="ECO:0007669"/>
    <property type="project" value="InterPro"/>
</dbReference>
<name>A0A7S2R9T6_9STRA</name>
<keyword evidence="9 12" id="KW-0472">Membrane</keyword>
<keyword evidence="7" id="KW-0333">Golgi apparatus</keyword>
<organism evidence="14">
    <name type="scientific">Eucampia antarctica</name>
    <dbReference type="NCBI Taxonomy" id="49252"/>
    <lineage>
        <taxon>Eukaryota</taxon>
        <taxon>Sar</taxon>
        <taxon>Stramenopiles</taxon>
        <taxon>Ochrophyta</taxon>
        <taxon>Bacillariophyta</taxon>
        <taxon>Mediophyceae</taxon>
        <taxon>Biddulphiophycidae</taxon>
        <taxon>Hemiaulales</taxon>
        <taxon>Hemiaulaceae</taxon>
        <taxon>Eucampia</taxon>
    </lineage>
</organism>
<dbReference type="InterPro" id="IPR006012">
    <property type="entry name" value="Syntaxin/epimorphin_CS"/>
</dbReference>
<dbReference type="Gene3D" id="1.20.58.70">
    <property type="match status" value="1"/>
</dbReference>
<dbReference type="Pfam" id="PF05739">
    <property type="entry name" value="SNARE"/>
    <property type="match status" value="1"/>
</dbReference>
<dbReference type="GO" id="GO:0000149">
    <property type="term" value="F:SNARE binding"/>
    <property type="evidence" value="ECO:0007669"/>
    <property type="project" value="TreeGrafter"/>
</dbReference>
<evidence type="ECO:0000256" key="12">
    <source>
        <dbReference type="SAM" id="Phobius"/>
    </source>
</evidence>
<sequence length="314" mass="34946">MASRDLTAAFIERRSAANMRRRSGASGRMKPFGISQGNGSGKDNHMLMEEGISITPAVQHNQIAASLPPQWVDDVDGIHELLSDCTRMMGILGSMHASRVGTVFGRDLDDMEQKIERITNEITDKFRQAERLLQRVGIATKRAGGEQAAVGANVQRSLAKKLQELSVEFRQKQRKYLTDVQAQKSGGVAETESKFGIDLNEREQDYGFNQQQTAVVDDLQEAVQSRDHEISQIAKSIEELGAIFKELAVLVIDQGTILDRIDYNMETVVEHTKTGIKQLEKAEKSQKSGRPMKCIMCLMCAITVLSILLLLKNR</sequence>
<evidence type="ECO:0000256" key="3">
    <source>
        <dbReference type="ARBA" id="ARBA00022448"/>
    </source>
</evidence>